<feature type="domain" description="UDP-N-acetylglucosamine 2-epimerase" evidence="6">
    <location>
        <begin position="23"/>
        <end position="369"/>
    </location>
</feature>
<dbReference type="PANTHER" id="PTHR43174">
    <property type="entry name" value="UDP-N-ACETYLGLUCOSAMINE 2-EPIMERASE"/>
    <property type="match status" value="1"/>
</dbReference>
<accession>A0ABP7XGU6</accession>
<dbReference type="SUPFAM" id="SSF53756">
    <property type="entry name" value="UDP-Glycosyltransferase/glycogen phosphorylase"/>
    <property type="match status" value="1"/>
</dbReference>
<proteinExistence type="inferred from homology"/>
<reference evidence="8" key="1">
    <citation type="journal article" date="2019" name="Int. J. Syst. Evol. Microbiol.">
        <title>The Global Catalogue of Microorganisms (GCM) 10K type strain sequencing project: providing services to taxonomists for standard genome sequencing and annotation.</title>
        <authorList>
            <consortium name="The Broad Institute Genomics Platform"/>
            <consortium name="The Broad Institute Genome Sequencing Center for Infectious Disease"/>
            <person name="Wu L."/>
            <person name="Ma J."/>
        </authorList>
    </citation>
    <scope>NUCLEOTIDE SEQUENCE [LARGE SCALE GENOMIC DNA]</scope>
    <source>
        <strain evidence="8">JCM 16703</strain>
    </source>
</reference>
<dbReference type="EMBL" id="BAAAZH010000012">
    <property type="protein sequence ID" value="GAA4116324.1"/>
    <property type="molecule type" value="Genomic_DNA"/>
</dbReference>
<evidence type="ECO:0000313" key="7">
    <source>
        <dbReference type="EMBL" id="GAA4116324.1"/>
    </source>
</evidence>
<dbReference type="CDD" id="cd03786">
    <property type="entry name" value="GTB_UDP-GlcNAc_2-Epimerase"/>
    <property type="match status" value="1"/>
</dbReference>
<dbReference type="Pfam" id="PF02350">
    <property type="entry name" value="Epimerase_2"/>
    <property type="match status" value="1"/>
</dbReference>
<keyword evidence="1 4" id="KW-0413">Isomerase</keyword>
<dbReference type="NCBIfam" id="TIGR00236">
    <property type="entry name" value="wecB"/>
    <property type="match status" value="1"/>
</dbReference>
<evidence type="ECO:0000256" key="1">
    <source>
        <dbReference type="ARBA" id="ARBA00023235"/>
    </source>
</evidence>
<dbReference type="Proteomes" id="UP001501495">
    <property type="component" value="Unassembled WGS sequence"/>
</dbReference>
<dbReference type="EC" id="5.1.3.14" evidence="3"/>
<keyword evidence="8" id="KW-1185">Reference proteome</keyword>
<gene>
    <name evidence="7" type="primary">wecB_1</name>
    <name evidence="7" type="ORF">GCM10022215_15910</name>
</gene>
<dbReference type="Gene3D" id="3.40.50.2000">
    <property type="entry name" value="Glycogen Phosphorylase B"/>
    <property type="match status" value="2"/>
</dbReference>
<feature type="region of interest" description="Disordered" evidence="5">
    <location>
        <begin position="375"/>
        <end position="402"/>
    </location>
</feature>
<organism evidence="7 8">
    <name type="scientific">Nocardioides fonticola</name>
    <dbReference type="NCBI Taxonomy" id="450363"/>
    <lineage>
        <taxon>Bacteria</taxon>
        <taxon>Bacillati</taxon>
        <taxon>Actinomycetota</taxon>
        <taxon>Actinomycetes</taxon>
        <taxon>Propionibacteriales</taxon>
        <taxon>Nocardioidaceae</taxon>
        <taxon>Nocardioides</taxon>
    </lineage>
</organism>
<comment type="similarity">
    <text evidence="2 4">Belongs to the UDP-N-acetylglucosamine 2-epimerase family.</text>
</comment>
<protein>
    <recommendedName>
        <fullName evidence="3">UDP-N-acetylglucosamine 2-epimerase (non-hydrolyzing)</fullName>
        <ecNumber evidence="3">5.1.3.14</ecNumber>
    </recommendedName>
</protein>
<evidence type="ECO:0000259" key="6">
    <source>
        <dbReference type="Pfam" id="PF02350"/>
    </source>
</evidence>
<evidence type="ECO:0000256" key="4">
    <source>
        <dbReference type="RuleBase" id="RU003513"/>
    </source>
</evidence>
<evidence type="ECO:0000256" key="5">
    <source>
        <dbReference type="SAM" id="MobiDB-lite"/>
    </source>
</evidence>
<name>A0ABP7XGU6_9ACTN</name>
<dbReference type="PANTHER" id="PTHR43174:SF2">
    <property type="entry name" value="UDP-N-ACETYLGLUCOSAMINE 2-EPIMERASE"/>
    <property type="match status" value="1"/>
</dbReference>
<comment type="caution">
    <text evidence="7">The sequence shown here is derived from an EMBL/GenBank/DDBJ whole genome shotgun (WGS) entry which is preliminary data.</text>
</comment>
<evidence type="ECO:0000256" key="3">
    <source>
        <dbReference type="ARBA" id="ARBA00038858"/>
    </source>
</evidence>
<evidence type="ECO:0000313" key="8">
    <source>
        <dbReference type="Proteomes" id="UP001501495"/>
    </source>
</evidence>
<feature type="compositionally biased region" description="Low complexity" evidence="5">
    <location>
        <begin position="379"/>
        <end position="402"/>
    </location>
</feature>
<dbReference type="InterPro" id="IPR029767">
    <property type="entry name" value="WecB-like"/>
</dbReference>
<evidence type="ECO:0000256" key="2">
    <source>
        <dbReference type="ARBA" id="ARBA00038209"/>
    </source>
</evidence>
<dbReference type="RefSeq" id="WP_344732778.1">
    <property type="nucleotide sequence ID" value="NZ_BAAAZH010000012.1"/>
</dbReference>
<dbReference type="InterPro" id="IPR003331">
    <property type="entry name" value="UDP_GlcNAc_Epimerase_2_dom"/>
</dbReference>
<sequence length="408" mass="42649">MRVAVVLGTRPEAVKLAPVIVALRRSEHEVVVVSTGQHRDLLAPILRMFDIVPDVDLDLRGHGRDLATATGTALIRTASALAPLGLDAVIVQGDTLTTLAGALAGFQLGIPVVHVEAGLRTDDLRSPFPEEGHRRMVTRISDLHLAPTEHAASRLRAEGVPAERVVVTGNTGIDALLSAVARDLPFEGAAGDAAARLAAIEAAPGPMLLVTVHRREAWDAGVADVAAAVRQLLDRHPPLYAVLPLHPNPIVRDAVVPVLADHRRAVLTEPVGYADMVRLLRRADLVLTDSGGLQEEACTLGVPVLVTRSTTERPEGEAAGGLRVVGTDPARIVAEVGRLLDDPLAREALRCTSLPFGDGRAADRVVRALDLLTGPQAEPRPAAHATPASPAGPAGPASPACPDVVVAV</sequence>